<reference evidence="1" key="1">
    <citation type="submission" date="2013-08" db="EMBL/GenBank/DDBJ databases">
        <authorList>
            <person name="Mendez C."/>
            <person name="Richter M."/>
            <person name="Ferrer M."/>
            <person name="Sanchez J."/>
        </authorList>
    </citation>
    <scope>NUCLEOTIDE SEQUENCE</scope>
</reference>
<reference evidence="1" key="2">
    <citation type="journal article" date="2014" name="ISME J.">
        <title>Microbial stratification in low pH oxic and suboxic macroscopic growths along an acid mine drainage.</title>
        <authorList>
            <person name="Mendez-Garcia C."/>
            <person name="Mesa V."/>
            <person name="Sprenger R.R."/>
            <person name="Richter M."/>
            <person name="Diez M.S."/>
            <person name="Solano J."/>
            <person name="Bargiela R."/>
            <person name="Golyshina O.V."/>
            <person name="Manteca A."/>
            <person name="Ramos J.L."/>
            <person name="Gallego J.R."/>
            <person name="Llorente I."/>
            <person name="Martins Dos Santos V.A."/>
            <person name="Jensen O.N."/>
            <person name="Pelaez A.I."/>
            <person name="Sanchez J."/>
            <person name="Ferrer M."/>
        </authorList>
    </citation>
    <scope>NUCLEOTIDE SEQUENCE</scope>
</reference>
<dbReference type="EMBL" id="AUZY01012116">
    <property type="protein sequence ID" value="EQD31468.1"/>
    <property type="molecule type" value="Genomic_DNA"/>
</dbReference>
<name>T0YE89_9ZZZZ</name>
<sequence>MISTAELHQFAENEGLRFDQAEKDYVILWLLYGLTRPGLVPKGWVFKGGTCLRHCYYEGYRFSEDLDFSGEPQDSNLETSLKLLGRVAEWIGDESGIRLTLKEPRTVPGDFQIEIPVQYHRGGARRQALPHVKVQLTFDEPILSSVEERRVTPAYPDLPPFKITAYGKLEILAEKLHALLQQQKKWPRPRDLYDLWYILCRSGERYAWEELEPLFQEKCRVRDIEPDLSGLISEHLREWNRDAWVGRLGPMLKELPEFERTWREWVEMFRTMVNKPI</sequence>
<proteinExistence type="predicted"/>
<accession>T0YE89</accession>
<dbReference type="InterPro" id="IPR014942">
    <property type="entry name" value="AbiEii"/>
</dbReference>
<protein>
    <submittedName>
        <fullName evidence="1">Protein containing DUF1814</fullName>
    </submittedName>
</protein>
<evidence type="ECO:0000313" key="1">
    <source>
        <dbReference type="EMBL" id="EQD31468.1"/>
    </source>
</evidence>
<gene>
    <name evidence="1" type="ORF">B1B_18118</name>
</gene>
<comment type="caution">
    <text evidence="1">The sequence shown here is derived from an EMBL/GenBank/DDBJ whole genome shotgun (WGS) entry which is preliminary data.</text>
</comment>
<dbReference type="Pfam" id="PF08843">
    <property type="entry name" value="AbiEii"/>
    <property type="match status" value="1"/>
</dbReference>
<dbReference type="AlphaFoldDB" id="T0YE89"/>
<dbReference type="Gene3D" id="3.10.450.620">
    <property type="entry name" value="JHP933, nucleotidyltransferase-like core domain"/>
    <property type="match status" value="1"/>
</dbReference>
<organism evidence="1">
    <name type="scientific">mine drainage metagenome</name>
    <dbReference type="NCBI Taxonomy" id="410659"/>
    <lineage>
        <taxon>unclassified sequences</taxon>
        <taxon>metagenomes</taxon>
        <taxon>ecological metagenomes</taxon>
    </lineage>
</organism>